<sequence length="321" mass="36080">MQSIERYDRGSSVVEYPARQLEHLPTDAEASRSKRTRICHYGCFWDWLVGITSDIMSLGGTWDSKMIMESYNYKEAATLLYALKLHAPYWKEQKVGMQTGNTMAKSIFMLGGTTASKKLLDLAKQWWDTVMEHRIRQDQQALGPFEDRPVRIGTEQETPAVLLTGTGPTITGDRCTNAFMAQEGGICQPTTDASTANTTTSNTRTATDGNSSAQLALTALVSSTTETSTGTTHGAEIRSLSMDNASMVRIEENEQGLKKEAIQLISESVKKWQYYLPWQHPDVHEVNCMEYTDRPYERPMIQRHCMYGAQTTKVSKQDQYG</sequence>
<evidence type="ECO:0000256" key="1">
    <source>
        <dbReference type="SAM" id="MobiDB-lite"/>
    </source>
</evidence>
<keyword evidence="3" id="KW-1185">Reference proteome</keyword>
<dbReference type="Proteomes" id="UP000245609">
    <property type="component" value="Unassembled WGS sequence"/>
</dbReference>
<dbReference type="AlphaFoldDB" id="A0A2T9XYX5"/>
<feature type="region of interest" description="Disordered" evidence="1">
    <location>
        <begin position="190"/>
        <end position="209"/>
    </location>
</feature>
<organism evidence="2 3">
    <name type="scientific">Smittium megazygosporum</name>
    <dbReference type="NCBI Taxonomy" id="133381"/>
    <lineage>
        <taxon>Eukaryota</taxon>
        <taxon>Fungi</taxon>
        <taxon>Fungi incertae sedis</taxon>
        <taxon>Zoopagomycota</taxon>
        <taxon>Kickxellomycotina</taxon>
        <taxon>Harpellomycetes</taxon>
        <taxon>Harpellales</taxon>
        <taxon>Legeriomycetaceae</taxon>
        <taxon>Smittium</taxon>
    </lineage>
</organism>
<protein>
    <submittedName>
        <fullName evidence="2">Uncharacterized protein</fullName>
    </submittedName>
</protein>
<name>A0A2T9XYX5_9FUNG</name>
<accession>A0A2T9XYX5</accession>
<dbReference type="OrthoDB" id="5757082at2759"/>
<proteinExistence type="predicted"/>
<feature type="compositionally biased region" description="Low complexity" evidence="1">
    <location>
        <begin position="190"/>
        <end position="208"/>
    </location>
</feature>
<evidence type="ECO:0000313" key="2">
    <source>
        <dbReference type="EMBL" id="PVU85265.1"/>
    </source>
</evidence>
<evidence type="ECO:0000313" key="3">
    <source>
        <dbReference type="Proteomes" id="UP000245609"/>
    </source>
</evidence>
<dbReference type="EMBL" id="MBFS01003696">
    <property type="protein sequence ID" value="PVU85265.1"/>
    <property type="molecule type" value="Genomic_DNA"/>
</dbReference>
<comment type="caution">
    <text evidence="2">The sequence shown here is derived from an EMBL/GenBank/DDBJ whole genome shotgun (WGS) entry which is preliminary data.</text>
</comment>
<gene>
    <name evidence="2" type="ORF">BB560_007092</name>
</gene>
<reference evidence="2 3" key="1">
    <citation type="journal article" date="2018" name="MBio">
        <title>Comparative Genomics Reveals the Core Gene Toolbox for the Fungus-Insect Symbiosis.</title>
        <authorList>
            <person name="Wang Y."/>
            <person name="Stata M."/>
            <person name="Wang W."/>
            <person name="Stajich J.E."/>
            <person name="White M.M."/>
            <person name="Moncalvo J.M."/>
        </authorList>
    </citation>
    <scope>NUCLEOTIDE SEQUENCE [LARGE SCALE GENOMIC DNA]</scope>
    <source>
        <strain evidence="2 3">SC-DP-2</strain>
    </source>
</reference>